<dbReference type="STRING" id="6185.A0A095AVS3"/>
<dbReference type="PROSITE" id="PS50297">
    <property type="entry name" value="ANK_REP_REGION"/>
    <property type="match status" value="2"/>
</dbReference>
<dbReference type="Pfam" id="PF12796">
    <property type="entry name" value="Ank_2"/>
    <property type="match status" value="1"/>
</dbReference>
<dbReference type="InterPro" id="IPR002110">
    <property type="entry name" value="Ankyrin_rpt"/>
</dbReference>
<dbReference type="PROSITE" id="PS50088">
    <property type="entry name" value="ANK_REPEAT"/>
    <property type="match status" value="2"/>
</dbReference>
<proteinExistence type="predicted"/>
<dbReference type="SMART" id="SM00248">
    <property type="entry name" value="ANK"/>
    <property type="match status" value="5"/>
</dbReference>
<gene>
    <name evidence="3" type="ORF">MS3_07079</name>
</gene>
<dbReference type="PANTHER" id="PTHR24168">
    <property type="entry name" value="KN MOTIF AND ANKYRIN REPEAT DOMAIN-CONTAINING"/>
    <property type="match status" value="1"/>
</dbReference>
<dbReference type="EMBL" id="KL251058">
    <property type="protein sequence ID" value="KGB38681.1"/>
    <property type="molecule type" value="Genomic_DNA"/>
</dbReference>
<feature type="region of interest" description="Disordered" evidence="2">
    <location>
        <begin position="171"/>
        <end position="197"/>
    </location>
</feature>
<name>A0A095AVS3_SCHHA</name>
<sequence>MEDPERHFDWDHGFPDISPISNNTSYSSFRVNQSLDKNLGMYTLPEFHNEDKDEFFIYGTCISVRGEQSESRPDYIDETVNDSPVLPEYTSTNVEESYKSKINELHKQIRNLEEEASQVPILQDNLRYLYEENVRLHEKDEIKESHRFQNGEHMDSTDEEVEEIVEEEVRTYKKAPKSDPVANDLPSPNHIGKLNNGIDKSQFPSEYWSKLESYFYKRFLSERPFTHKIAMQSSEANKRTTATMACPIKSSEFRCVGINVCPSIQEVGVLCSQPETREFGCLFYETESMTKEWLNRVFPKMEDKNKKIVHKVIRSFYESREEFVSTLLSIIKKSVCHVGIQSQIVSQSRGCSPILNEIEKTVSNPNLVGQSLQSQVSEFIQAMPVLNSRCTMTKRHLGVNAGCLTESPVLRSQGTSPKKDLRSFTTCGVQYESNVELVHRACDPIYPELKRIASSTQTLEFSKMVTDVPLHKKDIIVKSYRSTESFEKTEKLPSIQETNDSNSVCITRPSRCDSPRLSQTMIPLSRLPSCTSSYSEGYTVSTERRMVDELSQRYMLSDKVNLDELSSGGQTAFQDVMSKSVDLGSTHVIKEFQPTVEVFHHIGDEIEEVDPSTLPDEMLSPFRVNSPPGFPLSPDFINLKSDHRVRHSSGLSNPLTSDPPTTPPVLIPIIHGQTAKLPESVPKPSYSKVHNMEILKPTAVSWIPVRNYRFILSNEAKKACESLIGYYQAEPTVGRAEEMKDKLLTLVKIWFELAATSQIDLLSIEDFIAILHDHSPSLLRDVIQSIDENNSTCLHYSVGHGAWQVVNLILDTGHAHPDHINRSGFSPIMIATLSNITDSSALKTLSRLFSMGDVNLCTNTSARQSPLMLAALHGGVDICSLLIAHGANINAQDASGNTALMYAIEHGHIDVVKCLLGCRDLDLPLVDNNDKNALDVAKSKNDLEILNLIQLAYSVPSKATSSTTEISPGTRYAVERRNTHRLLLDLCDLHQIPIPKPIQ</sequence>
<dbReference type="GO" id="GO:0005856">
    <property type="term" value="C:cytoskeleton"/>
    <property type="evidence" value="ECO:0007669"/>
    <property type="project" value="TreeGrafter"/>
</dbReference>
<evidence type="ECO:0000313" key="3">
    <source>
        <dbReference type="EMBL" id="KGB38681.1"/>
    </source>
</evidence>
<organism evidence="3">
    <name type="scientific">Schistosoma haematobium</name>
    <name type="common">Blood fluke</name>
    <dbReference type="NCBI Taxonomy" id="6185"/>
    <lineage>
        <taxon>Eukaryota</taxon>
        <taxon>Metazoa</taxon>
        <taxon>Spiralia</taxon>
        <taxon>Lophotrochozoa</taxon>
        <taxon>Platyhelminthes</taxon>
        <taxon>Trematoda</taxon>
        <taxon>Digenea</taxon>
        <taxon>Strigeidida</taxon>
        <taxon>Schistosomatoidea</taxon>
        <taxon>Schistosomatidae</taxon>
        <taxon>Schistosoma</taxon>
    </lineage>
</organism>
<dbReference type="InterPro" id="IPR047184">
    <property type="entry name" value="KANK1-4"/>
</dbReference>
<dbReference type="PANTHER" id="PTHR24168:SF21">
    <property type="entry name" value="KANK, ISOFORM D"/>
    <property type="match status" value="1"/>
</dbReference>
<dbReference type="InterPro" id="IPR036770">
    <property type="entry name" value="Ankyrin_rpt-contain_sf"/>
</dbReference>
<feature type="repeat" description="ANK" evidence="1">
    <location>
        <begin position="895"/>
        <end position="916"/>
    </location>
</feature>
<protein>
    <submittedName>
        <fullName evidence="3">KN motif and ankyrin repeat domain-containing protein 2</fullName>
    </submittedName>
</protein>
<evidence type="ECO:0000256" key="2">
    <source>
        <dbReference type="SAM" id="MobiDB-lite"/>
    </source>
</evidence>
<evidence type="ECO:0000256" key="1">
    <source>
        <dbReference type="PROSITE-ProRule" id="PRU00023"/>
    </source>
</evidence>
<reference evidence="3" key="1">
    <citation type="journal article" date="2012" name="Nat. Genet.">
        <title>Whole-genome sequence of Schistosoma haematobium.</title>
        <authorList>
            <person name="Young N.D."/>
            <person name="Jex A.R."/>
            <person name="Li B."/>
            <person name="Liu S."/>
            <person name="Yang L."/>
            <person name="Xiong Z."/>
            <person name="Li Y."/>
            <person name="Cantacessi C."/>
            <person name="Hall R.S."/>
            <person name="Xu X."/>
            <person name="Chen F."/>
            <person name="Wu X."/>
            <person name="Zerlotini A."/>
            <person name="Oliveira G."/>
            <person name="Hofmann A."/>
            <person name="Zhang G."/>
            <person name="Fang X."/>
            <person name="Kang Y."/>
            <person name="Campbell B.E."/>
            <person name="Loukas A."/>
            <person name="Ranganathan S."/>
            <person name="Rollinson D."/>
            <person name="Rinaldi G."/>
            <person name="Brindley P.J."/>
            <person name="Yang H."/>
            <person name="Wang J."/>
            <person name="Wang J."/>
            <person name="Gasser R.B."/>
        </authorList>
    </citation>
    <scope>NUCLEOTIDE SEQUENCE [LARGE SCALE GENOMIC DNA]</scope>
</reference>
<dbReference type="GO" id="GO:0030837">
    <property type="term" value="P:negative regulation of actin filament polymerization"/>
    <property type="evidence" value="ECO:0007669"/>
    <property type="project" value="InterPro"/>
</dbReference>
<dbReference type="SUPFAM" id="SSF48403">
    <property type="entry name" value="Ankyrin repeat"/>
    <property type="match status" value="1"/>
</dbReference>
<feature type="repeat" description="ANK" evidence="1">
    <location>
        <begin position="862"/>
        <end position="894"/>
    </location>
</feature>
<dbReference type="GO" id="GO:0005737">
    <property type="term" value="C:cytoplasm"/>
    <property type="evidence" value="ECO:0007669"/>
    <property type="project" value="TreeGrafter"/>
</dbReference>
<keyword evidence="1" id="KW-0040">ANK repeat</keyword>
<dbReference type="AlphaFoldDB" id="A0A095AVS3"/>
<accession>A0A095AVS3</accession>
<dbReference type="Gene3D" id="1.25.40.20">
    <property type="entry name" value="Ankyrin repeat-containing domain"/>
    <property type="match status" value="1"/>
</dbReference>